<comment type="caution">
    <text evidence="1">The sequence shown here is derived from an EMBL/GenBank/DDBJ whole genome shotgun (WGS) entry which is preliminary data.</text>
</comment>
<reference evidence="1" key="1">
    <citation type="submission" date="2023-04" db="EMBL/GenBank/DDBJ databases">
        <title>A chromosome-level genome assembly of the parasitoid wasp Eretmocerus hayati.</title>
        <authorList>
            <person name="Zhong Y."/>
            <person name="Liu S."/>
            <person name="Liu Y."/>
        </authorList>
    </citation>
    <scope>NUCLEOTIDE SEQUENCE</scope>
    <source>
        <strain evidence="1">ZJU_SS_LIU_2023</strain>
    </source>
</reference>
<protein>
    <submittedName>
        <fullName evidence="1">Uncharacterized protein</fullName>
    </submittedName>
</protein>
<proteinExistence type="predicted"/>
<evidence type="ECO:0000313" key="2">
    <source>
        <dbReference type="Proteomes" id="UP001239111"/>
    </source>
</evidence>
<name>A0ACC2N2U6_9HYME</name>
<evidence type="ECO:0000313" key="1">
    <source>
        <dbReference type="EMBL" id="KAJ8665308.1"/>
    </source>
</evidence>
<organism evidence="1 2">
    <name type="scientific">Eretmocerus hayati</name>
    <dbReference type="NCBI Taxonomy" id="131215"/>
    <lineage>
        <taxon>Eukaryota</taxon>
        <taxon>Metazoa</taxon>
        <taxon>Ecdysozoa</taxon>
        <taxon>Arthropoda</taxon>
        <taxon>Hexapoda</taxon>
        <taxon>Insecta</taxon>
        <taxon>Pterygota</taxon>
        <taxon>Neoptera</taxon>
        <taxon>Endopterygota</taxon>
        <taxon>Hymenoptera</taxon>
        <taxon>Apocrita</taxon>
        <taxon>Proctotrupomorpha</taxon>
        <taxon>Chalcidoidea</taxon>
        <taxon>Aphelinidae</taxon>
        <taxon>Aphelininae</taxon>
        <taxon>Eretmocerus</taxon>
    </lineage>
</organism>
<sequence>MGSPELRGQKSPTIFKYQIIILKPKVQPHQSQSQSSLIDRITIRVELFNFVSEPKKRRFHPLRGLRRIFRKKSRGAADSDGRFPSSDNEAQAGGGNNGRASESCSDSIEHRKAQNHHALTASRDREHVTARDPAGNCGRSDEARSRSASELLTDSTSTERDRLFTRRRGTGESSLARLQRGTAGHLSVSHDSVFPGEAAHERPLSSLDLQHTSLERRSAGGGVGNGTNDVASPRKDSHTTQRHRISLRVLEQIKTVIENRNQIATTGLPIPISNTTTITTSDSSASLHSRIVNGRDRGPERNVDDSQAKVPRKDAPTPTSTLSTETPTSPIKEDLPDLATCNLNHTAAHHRISVRPKNRRPPRIRPGSTIQQQSSVMNTSTSSSQGLPRIDSVSEISIDTLDSLEATVNPDADNNSLGSGQLLLDQIDSPPTTPKESSSVSKPIPILRKTSSRLSRNSEVFEELEAKLPTLRKSTCSPDSLETSLDGPEIAPVTSTPTEEVTIPVRSTPPKPSPRTASTSSSSSSSNSGSPEEADKSPLALAVIGSSTPRRRCSSNRLSKSPDSLESSSPGWLNKSNEGFDNLLLQEDSNQREAREEVAPSPTRLPVPIAASRKSLQPLPPLSKSQERVCRGRSADSLEQIVASEPVQLRRSSCFLDATGPIRAAESSPRRSPGAPSKLISKSTECFESAATLVERRLQLRDAATSGDRRKRASVSEINLSRGGAAVASNVVLVGRPQVKPLSKSSESFEKISSQQQLSMSRRLTLSSESSAENPQESAPTEESCKLESRTRVMRLTPKRLSVGSDDRTTRLHKSSESCCSELGSTDTLDSEHRRNIIKSSDSDETLDSLERDPQLDLTPTIAEDKSEEERGSLFWRRRTNSSNESTEPSNLDIHQLLTNSMVVTRTSENGNNEVHNGSGGSGNEDNDVKTPELEGNSKMTGSPLMAFPKRRLGSDDNKILSCNLQSSKADEDLQNMLNGNLPAEVQSTDTRSFKEKLIMFEKLGK</sequence>
<dbReference type="EMBL" id="CM056744">
    <property type="protein sequence ID" value="KAJ8665308.1"/>
    <property type="molecule type" value="Genomic_DNA"/>
</dbReference>
<accession>A0ACC2N2U6</accession>
<keyword evidence="2" id="KW-1185">Reference proteome</keyword>
<gene>
    <name evidence="1" type="ORF">QAD02_006970</name>
</gene>
<dbReference type="Proteomes" id="UP001239111">
    <property type="component" value="Chromosome 4"/>
</dbReference>